<dbReference type="Proteomes" id="UP000799440">
    <property type="component" value="Unassembled WGS sequence"/>
</dbReference>
<organism evidence="1 2">
    <name type="scientific">Sporormia fimetaria CBS 119925</name>
    <dbReference type="NCBI Taxonomy" id="1340428"/>
    <lineage>
        <taxon>Eukaryota</taxon>
        <taxon>Fungi</taxon>
        <taxon>Dikarya</taxon>
        <taxon>Ascomycota</taxon>
        <taxon>Pezizomycotina</taxon>
        <taxon>Dothideomycetes</taxon>
        <taxon>Pleosporomycetidae</taxon>
        <taxon>Pleosporales</taxon>
        <taxon>Sporormiaceae</taxon>
        <taxon>Sporormia</taxon>
    </lineage>
</organism>
<accession>A0A6A6V340</accession>
<dbReference type="OrthoDB" id="10261563at2759"/>
<protein>
    <recommendedName>
        <fullName evidence="3">F-box domain-containing protein</fullName>
    </recommendedName>
</protein>
<dbReference type="AlphaFoldDB" id="A0A6A6V340"/>
<sequence>MPLDVLPTELVQTIARNLDLDSSRSLRLSCSTVNQQTLYPFRERFFRQCTLLWDLQRFQILAEIVEHPYFGDALEHLLIDATPYDAIKLWQIQKHLDDLNPSPINPYKNWADVDVYGEVKRLTVEQRTITKHADFSAKFWNETQTDLTMLITIFQRLQNQLRTITFAYEGMDKEFSKFARKYCESSQREMSRPFVTMMAAIARSGVTVESITTSRTAPYGAVCIGRFETLSRYLTNFGTAFEHLRTLKLNLRDWRYPEEGFEPPPGKIPFIVRFLAKCKAVEDLELSCYSSLEGDLILRDLAKHCALPHLRSCRLELFRIVSIDDLFTFLAPSRHLKRLVLRHVVLRDDTATWGDVMRRLATEHDLDGAELRSLFNRSGARVGIEGSVMGAIVVTAPDFKRKMLETAEMLVGGNWGPIWLLASVAYPFIGMRI</sequence>
<evidence type="ECO:0000313" key="2">
    <source>
        <dbReference type="Proteomes" id="UP000799440"/>
    </source>
</evidence>
<evidence type="ECO:0008006" key="3">
    <source>
        <dbReference type="Google" id="ProtNLM"/>
    </source>
</evidence>
<dbReference type="InterPro" id="IPR032675">
    <property type="entry name" value="LRR_dom_sf"/>
</dbReference>
<dbReference type="EMBL" id="MU006594">
    <property type="protein sequence ID" value="KAF2743721.1"/>
    <property type="molecule type" value="Genomic_DNA"/>
</dbReference>
<dbReference type="Gene3D" id="3.80.10.10">
    <property type="entry name" value="Ribonuclease Inhibitor"/>
    <property type="match status" value="1"/>
</dbReference>
<evidence type="ECO:0000313" key="1">
    <source>
        <dbReference type="EMBL" id="KAF2743721.1"/>
    </source>
</evidence>
<name>A0A6A6V340_9PLEO</name>
<keyword evidence="2" id="KW-1185">Reference proteome</keyword>
<proteinExistence type="predicted"/>
<gene>
    <name evidence="1" type="ORF">M011DRAFT_409825</name>
</gene>
<reference evidence="1" key="1">
    <citation type="journal article" date="2020" name="Stud. Mycol.">
        <title>101 Dothideomycetes genomes: a test case for predicting lifestyles and emergence of pathogens.</title>
        <authorList>
            <person name="Haridas S."/>
            <person name="Albert R."/>
            <person name="Binder M."/>
            <person name="Bloem J."/>
            <person name="Labutti K."/>
            <person name="Salamov A."/>
            <person name="Andreopoulos B."/>
            <person name="Baker S."/>
            <person name="Barry K."/>
            <person name="Bills G."/>
            <person name="Bluhm B."/>
            <person name="Cannon C."/>
            <person name="Castanera R."/>
            <person name="Culley D."/>
            <person name="Daum C."/>
            <person name="Ezra D."/>
            <person name="Gonzalez J."/>
            <person name="Henrissat B."/>
            <person name="Kuo A."/>
            <person name="Liang C."/>
            <person name="Lipzen A."/>
            <person name="Lutzoni F."/>
            <person name="Magnuson J."/>
            <person name="Mondo S."/>
            <person name="Nolan M."/>
            <person name="Ohm R."/>
            <person name="Pangilinan J."/>
            <person name="Park H.-J."/>
            <person name="Ramirez L."/>
            <person name="Alfaro M."/>
            <person name="Sun H."/>
            <person name="Tritt A."/>
            <person name="Yoshinaga Y."/>
            <person name="Zwiers L.-H."/>
            <person name="Turgeon B."/>
            <person name="Goodwin S."/>
            <person name="Spatafora J."/>
            <person name="Crous P."/>
            <person name="Grigoriev I."/>
        </authorList>
    </citation>
    <scope>NUCLEOTIDE SEQUENCE</scope>
    <source>
        <strain evidence="1">CBS 119925</strain>
    </source>
</reference>